<dbReference type="EMBL" id="KQ244402">
    <property type="protein sequence ID" value="KNC74443.1"/>
    <property type="molecule type" value="Genomic_DNA"/>
</dbReference>
<dbReference type="RefSeq" id="XP_014148345.1">
    <property type="nucleotide sequence ID" value="XM_014292870.1"/>
</dbReference>
<proteinExistence type="predicted"/>
<feature type="non-terminal residue" evidence="1">
    <location>
        <position position="1"/>
    </location>
</feature>
<reference evidence="1 2" key="1">
    <citation type="submission" date="2011-02" db="EMBL/GenBank/DDBJ databases">
        <title>The Genome Sequence of Sphaeroforma arctica JP610.</title>
        <authorList>
            <consortium name="The Broad Institute Genome Sequencing Platform"/>
            <person name="Russ C."/>
            <person name="Cuomo C."/>
            <person name="Young S.K."/>
            <person name="Zeng Q."/>
            <person name="Gargeya S."/>
            <person name="Alvarado L."/>
            <person name="Berlin A."/>
            <person name="Chapman S.B."/>
            <person name="Chen Z."/>
            <person name="Freedman E."/>
            <person name="Gellesch M."/>
            <person name="Goldberg J."/>
            <person name="Griggs A."/>
            <person name="Gujja S."/>
            <person name="Heilman E."/>
            <person name="Heiman D."/>
            <person name="Howarth C."/>
            <person name="Mehta T."/>
            <person name="Neiman D."/>
            <person name="Pearson M."/>
            <person name="Roberts A."/>
            <person name="Saif S."/>
            <person name="Shea T."/>
            <person name="Shenoy N."/>
            <person name="Sisk P."/>
            <person name="Stolte C."/>
            <person name="Sykes S."/>
            <person name="White J."/>
            <person name="Yandava C."/>
            <person name="Burger G."/>
            <person name="Gray M.W."/>
            <person name="Holland P.W.H."/>
            <person name="King N."/>
            <person name="Lang F.B.F."/>
            <person name="Roger A.J."/>
            <person name="Ruiz-Trillo I."/>
            <person name="Haas B."/>
            <person name="Nusbaum C."/>
            <person name="Birren B."/>
        </authorList>
    </citation>
    <scope>NUCLEOTIDE SEQUENCE [LARGE SCALE GENOMIC DNA]</scope>
    <source>
        <strain evidence="1 2">JP610</strain>
    </source>
</reference>
<evidence type="ECO:0000313" key="1">
    <source>
        <dbReference type="EMBL" id="KNC74443.1"/>
    </source>
</evidence>
<organism evidence="1 2">
    <name type="scientific">Sphaeroforma arctica JP610</name>
    <dbReference type="NCBI Taxonomy" id="667725"/>
    <lineage>
        <taxon>Eukaryota</taxon>
        <taxon>Ichthyosporea</taxon>
        <taxon>Ichthyophonida</taxon>
        <taxon>Sphaeroforma</taxon>
    </lineage>
</organism>
<evidence type="ECO:0000313" key="2">
    <source>
        <dbReference type="Proteomes" id="UP000054560"/>
    </source>
</evidence>
<dbReference type="GeneID" id="25913514"/>
<name>A0A0L0FEE5_9EUKA</name>
<dbReference type="Proteomes" id="UP000054560">
    <property type="component" value="Unassembled WGS sequence"/>
</dbReference>
<sequence>KPKEKEELHKLGNAAERQAFQAYLKEQRRQAISLLKKANAPMQTTKDTIQNES</sequence>
<gene>
    <name evidence="1" type="ORF">SARC_13010</name>
</gene>
<keyword evidence="2" id="KW-1185">Reference proteome</keyword>
<protein>
    <submittedName>
        <fullName evidence="1">Uncharacterized protein</fullName>
    </submittedName>
</protein>
<dbReference type="AlphaFoldDB" id="A0A0L0FEE5"/>
<accession>A0A0L0FEE5</accession>